<dbReference type="SUPFAM" id="SSF57903">
    <property type="entry name" value="FYVE/PHD zinc finger"/>
    <property type="match status" value="1"/>
</dbReference>
<evidence type="ECO:0000256" key="4">
    <source>
        <dbReference type="ARBA" id="ARBA00022723"/>
    </source>
</evidence>
<evidence type="ECO:0000256" key="7">
    <source>
        <dbReference type="PROSITE-ProRule" id="PRU00146"/>
    </source>
</evidence>
<dbReference type="Gene3D" id="1.10.472.30">
    <property type="entry name" value="Transcription elongation factor S-II, central domain"/>
    <property type="match status" value="1"/>
</dbReference>
<evidence type="ECO:0000256" key="1">
    <source>
        <dbReference type="ARBA" id="ARBA00002311"/>
    </source>
</evidence>
<feature type="domain" description="TFIIS central" evidence="10">
    <location>
        <begin position="383"/>
        <end position="516"/>
    </location>
</feature>
<feature type="region of interest" description="Disordered" evidence="8">
    <location>
        <begin position="812"/>
        <end position="903"/>
    </location>
</feature>
<dbReference type="GO" id="GO:0000977">
    <property type="term" value="F:RNA polymerase II transcription regulatory region sequence-specific DNA binding"/>
    <property type="evidence" value="ECO:0007669"/>
    <property type="project" value="TreeGrafter"/>
</dbReference>
<keyword evidence="12" id="KW-1185">Reference proteome</keyword>
<evidence type="ECO:0000313" key="12">
    <source>
        <dbReference type="Proteomes" id="UP000248423"/>
    </source>
</evidence>
<evidence type="ECO:0000313" key="11">
    <source>
        <dbReference type="EMBL" id="PYI05470.1"/>
    </source>
</evidence>
<feature type="compositionally biased region" description="Low complexity" evidence="8">
    <location>
        <begin position="559"/>
        <end position="569"/>
    </location>
</feature>
<dbReference type="FunFam" id="3.30.40.10:FF:000560">
    <property type="entry name" value="Putative PHD finger domain protein"/>
    <property type="match status" value="1"/>
</dbReference>
<feature type="compositionally biased region" description="Basic and acidic residues" evidence="8">
    <location>
        <begin position="581"/>
        <end position="597"/>
    </location>
</feature>
<dbReference type="PROSITE" id="PS50016">
    <property type="entry name" value="ZF_PHD_2"/>
    <property type="match status" value="1"/>
</dbReference>
<feature type="region of interest" description="Disordered" evidence="8">
    <location>
        <begin position="1"/>
        <end position="54"/>
    </location>
</feature>
<dbReference type="Gene3D" id="3.30.40.10">
    <property type="entry name" value="Zinc/RING finger domain, C3HC4 (zinc finger)"/>
    <property type="match status" value="1"/>
</dbReference>
<feature type="compositionally biased region" description="Low complexity" evidence="8">
    <location>
        <begin position="261"/>
        <end position="302"/>
    </location>
</feature>
<evidence type="ECO:0000259" key="10">
    <source>
        <dbReference type="PROSITE" id="PS51321"/>
    </source>
</evidence>
<dbReference type="InterPro" id="IPR001965">
    <property type="entry name" value="Znf_PHD"/>
</dbReference>
<dbReference type="Pfam" id="PF23257">
    <property type="entry name" value="DUF7071"/>
    <property type="match status" value="1"/>
</dbReference>
<feature type="compositionally biased region" description="Basic and acidic residues" evidence="8">
    <location>
        <begin position="123"/>
        <end position="142"/>
    </location>
</feature>
<evidence type="ECO:0000259" key="9">
    <source>
        <dbReference type="PROSITE" id="PS50016"/>
    </source>
</evidence>
<feature type="compositionally biased region" description="Basic and acidic residues" evidence="8">
    <location>
        <begin position="234"/>
        <end position="260"/>
    </location>
</feature>
<dbReference type="SMART" id="SM00249">
    <property type="entry name" value="PHD"/>
    <property type="match status" value="1"/>
</dbReference>
<dbReference type="InterPro" id="IPR036575">
    <property type="entry name" value="TFIIS_cen_dom_sf"/>
</dbReference>
<evidence type="ECO:0000256" key="5">
    <source>
        <dbReference type="ARBA" id="ARBA00022771"/>
    </source>
</evidence>
<dbReference type="AlphaFoldDB" id="A0A319E7T6"/>
<dbReference type="InterPro" id="IPR011011">
    <property type="entry name" value="Znf_FYVE_PHD"/>
</dbReference>
<dbReference type="GO" id="GO:0006362">
    <property type="term" value="P:transcription elongation by RNA polymerase I"/>
    <property type="evidence" value="ECO:0007669"/>
    <property type="project" value="TreeGrafter"/>
</dbReference>
<dbReference type="GO" id="GO:0031440">
    <property type="term" value="P:regulation of mRNA 3'-end processing"/>
    <property type="evidence" value="ECO:0007669"/>
    <property type="project" value="TreeGrafter"/>
</dbReference>
<dbReference type="Pfam" id="PF07500">
    <property type="entry name" value="TFIIS_M"/>
    <property type="match status" value="1"/>
</dbReference>
<feature type="compositionally biased region" description="Polar residues" evidence="8">
    <location>
        <begin position="823"/>
        <end position="834"/>
    </location>
</feature>
<accession>A0A319E7T6</accession>
<dbReference type="VEuPathDB" id="FungiDB:BO78DRAFT_345798"/>
<dbReference type="OrthoDB" id="79252at2759"/>
<dbReference type="PANTHER" id="PTHR11477">
    <property type="entry name" value="TRANSCRIPTION FACTOR S-II ZINC FINGER DOMAIN-CONTAINING PROTEIN"/>
    <property type="match status" value="1"/>
</dbReference>
<feature type="compositionally biased region" description="Polar residues" evidence="8">
    <location>
        <begin position="854"/>
        <end position="873"/>
    </location>
</feature>
<protein>
    <recommendedName>
        <fullName evidence="3">Transcription factor BYE1</fullName>
    </recommendedName>
</protein>
<feature type="region of interest" description="Disordered" evidence="8">
    <location>
        <begin position="123"/>
        <end position="373"/>
    </location>
</feature>
<evidence type="ECO:0000256" key="6">
    <source>
        <dbReference type="ARBA" id="ARBA00022833"/>
    </source>
</evidence>
<dbReference type="SUPFAM" id="SSF46942">
    <property type="entry name" value="Elongation factor TFIIS domain 2"/>
    <property type="match status" value="1"/>
</dbReference>
<dbReference type="InterPro" id="IPR003618">
    <property type="entry name" value="TFIIS_cen_dom"/>
</dbReference>
<feature type="region of interest" description="Disordered" evidence="8">
    <location>
        <begin position="550"/>
        <end position="609"/>
    </location>
</feature>
<dbReference type="GO" id="GO:0005634">
    <property type="term" value="C:nucleus"/>
    <property type="evidence" value="ECO:0007669"/>
    <property type="project" value="TreeGrafter"/>
</dbReference>
<evidence type="ECO:0000256" key="2">
    <source>
        <dbReference type="ARBA" id="ARBA00011050"/>
    </source>
</evidence>
<dbReference type="GO" id="GO:0031564">
    <property type="term" value="P:transcription antitermination"/>
    <property type="evidence" value="ECO:0007669"/>
    <property type="project" value="TreeGrafter"/>
</dbReference>
<dbReference type="InterPro" id="IPR019787">
    <property type="entry name" value="Znf_PHD-finger"/>
</dbReference>
<organism evidence="11 12">
    <name type="scientific">Aspergillus sclerotiicarbonarius (strain CBS 121057 / IBT 28362)</name>
    <dbReference type="NCBI Taxonomy" id="1448318"/>
    <lineage>
        <taxon>Eukaryota</taxon>
        <taxon>Fungi</taxon>
        <taxon>Dikarya</taxon>
        <taxon>Ascomycota</taxon>
        <taxon>Pezizomycotina</taxon>
        <taxon>Eurotiomycetes</taxon>
        <taxon>Eurotiomycetidae</taxon>
        <taxon>Eurotiales</taxon>
        <taxon>Aspergillaceae</taxon>
        <taxon>Aspergillus</taxon>
        <taxon>Aspergillus subgen. Circumdati</taxon>
    </lineage>
</organism>
<keyword evidence="4" id="KW-0479">Metal-binding</keyword>
<proteinExistence type="inferred from homology"/>
<dbReference type="InterPro" id="IPR019786">
    <property type="entry name" value="Zinc_finger_PHD-type_CS"/>
</dbReference>
<dbReference type="SMART" id="SM00510">
    <property type="entry name" value="TFS2M"/>
    <property type="match status" value="1"/>
</dbReference>
<dbReference type="CDD" id="cd21538">
    <property type="entry name" value="SPOC_TFIIS"/>
    <property type="match status" value="1"/>
</dbReference>
<feature type="compositionally biased region" description="Basic residues" evidence="8">
    <location>
        <begin position="143"/>
        <end position="156"/>
    </location>
</feature>
<dbReference type="Pfam" id="PF07744">
    <property type="entry name" value="SPOC"/>
    <property type="match status" value="1"/>
</dbReference>
<dbReference type="InterPro" id="IPR055499">
    <property type="entry name" value="DUF7071"/>
</dbReference>
<dbReference type="InterPro" id="IPR012921">
    <property type="entry name" value="SPOC_C"/>
</dbReference>
<comment type="function">
    <text evidence="1">Negative regulator of transcription elongation.</text>
</comment>
<dbReference type="Proteomes" id="UP000248423">
    <property type="component" value="Unassembled WGS sequence"/>
</dbReference>
<dbReference type="STRING" id="1448318.A0A319E7T6"/>
<dbReference type="GO" id="GO:0006368">
    <property type="term" value="P:transcription elongation by RNA polymerase II"/>
    <property type="evidence" value="ECO:0007669"/>
    <property type="project" value="TreeGrafter"/>
</dbReference>
<feature type="compositionally biased region" description="Basic and acidic residues" evidence="8">
    <location>
        <begin position="157"/>
        <end position="225"/>
    </location>
</feature>
<dbReference type="PANTHER" id="PTHR11477:SF11">
    <property type="entry name" value="TRANSCRIPTION FACTOR BYE1"/>
    <property type="match status" value="1"/>
</dbReference>
<gene>
    <name evidence="11" type="ORF">BO78DRAFT_345798</name>
</gene>
<dbReference type="GO" id="GO:0001139">
    <property type="term" value="F:RNA polymerase II complex recruiting activity"/>
    <property type="evidence" value="ECO:0007669"/>
    <property type="project" value="TreeGrafter"/>
</dbReference>
<dbReference type="PROSITE" id="PS51321">
    <property type="entry name" value="TFIIS_CENTRAL"/>
    <property type="match status" value="1"/>
</dbReference>
<dbReference type="EMBL" id="KZ826358">
    <property type="protein sequence ID" value="PYI05470.1"/>
    <property type="molecule type" value="Genomic_DNA"/>
</dbReference>
<evidence type="ECO:0000256" key="3">
    <source>
        <dbReference type="ARBA" id="ARBA00021616"/>
    </source>
</evidence>
<comment type="similarity">
    <text evidence="2">Belongs to the BYE1 family.</text>
</comment>
<name>A0A319E7T6_ASPSB</name>
<dbReference type="InterPro" id="IPR013083">
    <property type="entry name" value="Znf_RING/FYVE/PHD"/>
</dbReference>
<keyword evidence="5 7" id="KW-0863">Zinc-finger</keyword>
<sequence length="980" mass="106281">MADEPRRSGRSTKGQHKNLDMITETPAKKTKAKAQPKEKPPKPSIEPTPAPSEEEEIIRCICGEYEEEEDVERDMICCDRCSAWQHNDCMGLTYAKGEEPDEYFCEQCKPENHPILLHKIALGEKPWEEAAEKRRKEAEEKKASRRRKSKKGGRRGRPSEPKSRTSEPKTSEPKTSEPRASEPRASEPRASEPRASEPRASEPKASEPPAHELKASEPETSEPKASEPQASEPKASEPKAIEPETSEPKASERKTSEPKTETTSTPARAATSSTPAPASTASSAVPAAPIAPSPATTATPAPEKNGHVPEPQSTSAQKRKFDEHQEVPAPETGPKSKQQKMSPPAPVAKPAAKPAQVKNEPSAQPPRKGSAVGTAVADLTHATRKSVANALVNLFVGLTSEAQKEGSFKLPEGSQWKSAEEYARQLALSIESAMYQNICGGTGDPSEAYRTHMRTILFNVKKNPSLRDRLLVGSLLPDTLSKMSSEDMASEELQQKNAEIKREAERQHIIVQDQGPRIRRTHKGEELVEDDNHLVASEPVFSTAATRRNLADADGSSGGQSPTTPGPETDGSRKPSASQDVDTKKADGVSTHHDHFPTRAHSPGGTSHEQVFPEVSAHIREQLPTGRAQADAEIDQLLRDDEPDSPPYSPKDFHDEGSIWHGKVVMNPIAEFSSFAKHVGGADLSGRIPWSQLVPSTLLIDGRIDIQLASNYLCGLRFSSSTDVTVISISRPESPKERVGFDKLFSYFQDRKRYGVVGMHPLPAVKDTYLIPIEAGSTKKPEFIELLENNALEDPTPERVLLVVFAVKTGDSNPPSVQPPSHIPSQEPGSSASPLTVAAATPQQPHFLTPGPQHASQFTPTPAASYDGTSQTHIPYGHQAQPQQPPPAAPQFAQYQSAGQPNQTPLTGLAAAVQVLGPQANSPAIQQLLHQAPNADVSQLSVIRDILLRRPEAGSDYKMLMDELLIATTTNGHGPQQNAR</sequence>
<dbReference type="Pfam" id="PF00628">
    <property type="entry name" value="PHD"/>
    <property type="match status" value="1"/>
</dbReference>
<evidence type="ECO:0000256" key="8">
    <source>
        <dbReference type="SAM" id="MobiDB-lite"/>
    </source>
</evidence>
<dbReference type="PROSITE" id="PS01359">
    <property type="entry name" value="ZF_PHD_1"/>
    <property type="match status" value="1"/>
</dbReference>
<feature type="domain" description="PHD-type" evidence="9">
    <location>
        <begin position="57"/>
        <end position="111"/>
    </location>
</feature>
<dbReference type="GO" id="GO:0008270">
    <property type="term" value="F:zinc ion binding"/>
    <property type="evidence" value="ECO:0007669"/>
    <property type="project" value="UniProtKB-KW"/>
</dbReference>
<keyword evidence="6" id="KW-0862">Zinc</keyword>
<reference evidence="11 12" key="1">
    <citation type="submission" date="2018-02" db="EMBL/GenBank/DDBJ databases">
        <title>The genomes of Aspergillus section Nigri reveals drivers in fungal speciation.</title>
        <authorList>
            <consortium name="DOE Joint Genome Institute"/>
            <person name="Vesth T.C."/>
            <person name="Nybo J."/>
            <person name="Theobald S."/>
            <person name="Brandl J."/>
            <person name="Frisvad J.C."/>
            <person name="Nielsen K.F."/>
            <person name="Lyhne E.K."/>
            <person name="Kogle M.E."/>
            <person name="Kuo A."/>
            <person name="Riley R."/>
            <person name="Clum A."/>
            <person name="Nolan M."/>
            <person name="Lipzen A."/>
            <person name="Salamov A."/>
            <person name="Henrissat B."/>
            <person name="Wiebenga A."/>
            <person name="De vries R.P."/>
            <person name="Grigoriev I.V."/>
            <person name="Mortensen U.H."/>
            <person name="Andersen M.R."/>
            <person name="Baker S.E."/>
        </authorList>
    </citation>
    <scope>NUCLEOTIDE SEQUENCE [LARGE SCALE GENOMIC DNA]</scope>
    <source>
        <strain evidence="11 12">CBS 121057</strain>
    </source>
</reference>